<comment type="pathway">
    <text evidence="3">Protein modification; protein ubiquitination.</text>
</comment>
<evidence type="ECO:0000256" key="5">
    <source>
        <dbReference type="ARBA" id="ARBA00022679"/>
    </source>
</evidence>
<evidence type="ECO:0000256" key="6">
    <source>
        <dbReference type="ARBA" id="ARBA00022692"/>
    </source>
</evidence>
<reference evidence="17 18" key="1">
    <citation type="journal article" date="2016" name="G3 (Bethesda)">
        <title>First Draft Assembly and Annotation of the Genome of a California Endemic Oak Quercus lobata Nee (Fagaceae).</title>
        <authorList>
            <person name="Sork V.L."/>
            <person name="Fitz-Gibbon S.T."/>
            <person name="Puiu D."/>
            <person name="Crepeau M."/>
            <person name="Gugger P.F."/>
            <person name="Sherman R."/>
            <person name="Stevens K."/>
            <person name="Langley C.H."/>
            <person name="Pellegrini M."/>
            <person name="Salzberg S.L."/>
        </authorList>
    </citation>
    <scope>NUCLEOTIDE SEQUENCE [LARGE SCALE GENOMIC DNA]</scope>
    <source>
        <strain evidence="17 18">cv. SW786</strain>
    </source>
</reference>
<dbReference type="PANTHER" id="PTHR46719:SF7">
    <property type="entry name" value="RING-H2 FINGER PROTEIN ATL71-RELATED"/>
    <property type="match status" value="1"/>
</dbReference>
<evidence type="ECO:0000256" key="9">
    <source>
        <dbReference type="ARBA" id="ARBA00022786"/>
    </source>
</evidence>
<keyword evidence="10" id="KW-0862">Zinc</keyword>
<dbReference type="Gramene" id="QL11p021586:mrna">
    <property type="protein sequence ID" value="QL11p021586:mrna:CDS:1"/>
    <property type="gene ID" value="QL11p021586"/>
</dbReference>
<evidence type="ECO:0000256" key="8">
    <source>
        <dbReference type="ARBA" id="ARBA00022771"/>
    </source>
</evidence>
<dbReference type="InterPro" id="IPR045899">
    <property type="entry name" value="ATL71-like"/>
</dbReference>
<evidence type="ECO:0000256" key="4">
    <source>
        <dbReference type="ARBA" id="ARBA00012483"/>
    </source>
</evidence>
<dbReference type="SUPFAM" id="SSF57850">
    <property type="entry name" value="RING/U-box"/>
    <property type="match status" value="1"/>
</dbReference>
<evidence type="ECO:0000256" key="7">
    <source>
        <dbReference type="ARBA" id="ARBA00022723"/>
    </source>
</evidence>
<evidence type="ECO:0000313" key="18">
    <source>
        <dbReference type="Proteomes" id="UP000594261"/>
    </source>
</evidence>
<keyword evidence="11 15" id="KW-1133">Transmembrane helix</keyword>
<sequence>MPTFPFLLNKSKASSISRTHSLSLSLSLSLSNDALDNINMIGAGYVVGFIIFTGTIIFVFFMITICFLVQRTSAYHHQQSAGTIPVHSINNFHPGIDEATLRQYPKLLYAEAKLYQGNSTSSCCSICLADYNDTDVLRLLPDCSHIFHLKCVDSWLRLHATCPVCRNSPLPEVMASVDMTS</sequence>
<dbReference type="PROSITE" id="PS50089">
    <property type="entry name" value="ZF_RING_2"/>
    <property type="match status" value="1"/>
</dbReference>
<dbReference type="Proteomes" id="UP000594261">
    <property type="component" value="Chromosome 11"/>
</dbReference>
<dbReference type="SMART" id="SM00184">
    <property type="entry name" value="RING"/>
    <property type="match status" value="1"/>
</dbReference>
<feature type="transmembrane region" description="Helical" evidence="15">
    <location>
        <begin position="44"/>
        <end position="69"/>
    </location>
</feature>
<dbReference type="EnsemblPlants" id="QL11p021586:mrna">
    <property type="protein sequence ID" value="QL11p021586:mrna:CDS:1"/>
    <property type="gene ID" value="QL11p021586"/>
</dbReference>
<evidence type="ECO:0000256" key="11">
    <source>
        <dbReference type="ARBA" id="ARBA00022989"/>
    </source>
</evidence>
<dbReference type="CDD" id="cd16461">
    <property type="entry name" value="RING-H2_EL5-like"/>
    <property type="match status" value="1"/>
</dbReference>
<evidence type="ECO:0000259" key="16">
    <source>
        <dbReference type="PROSITE" id="PS50089"/>
    </source>
</evidence>
<dbReference type="EMBL" id="LRBV02000011">
    <property type="status" value="NOT_ANNOTATED_CDS"/>
    <property type="molecule type" value="Genomic_DNA"/>
</dbReference>
<dbReference type="InParanoid" id="A0A7N2MXA3"/>
<feature type="domain" description="RING-type" evidence="16">
    <location>
        <begin position="124"/>
        <end position="166"/>
    </location>
</feature>
<evidence type="ECO:0000256" key="13">
    <source>
        <dbReference type="ARBA" id="ARBA00024209"/>
    </source>
</evidence>
<evidence type="ECO:0000313" key="17">
    <source>
        <dbReference type="EnsemblPlants" id="QL11p021586:mrna:CDS:1"/>
    </source>
</evidence>
<keyword evidence="5" id="KW-0808">Transferase</keyword>
<keyword evidence="9" id="KW-0833">Ubl conjugation pathway</keyword>
<evidence type="ECO:0000256" key="15">
    <source>
        <dbReference type="SAM" id="Phobius"/>
    </source>
</evidence>
<dbReference type="Gene3D" id="3.30.40.10">
    <property type="entry name" value="Zinc/RING finger domain, C3HC4 (zinc finger)"/>
    <property type="match status" value="1"/>
</dbReference>
<comment type="catalytic activity">
    <reaction evidence="1">
        <text>S-ubiquitinyl-[E2 ubiquitin-conjugating enzyme]-L-cysteine + [acceptor protein]-L-lysine = [E2 ubiquitin-conjugating enzyme]-L-cysteine + N(6)-ubiquitinyl-[acceptor protein]-L-lysine.</text>
        <dbReference type="EC" id="2.3.2.27"/>
    </reaction>
</comment>
<keyword evidence="8 14" id="KW-0863">Zinc-finger</keyword>
<dbReference type="GO" id="GO:0016020">
    <property type="term" value="C:membrane"/>
    <property type="evidence" value="ECO:0007669"/>
    <property type="project" value="UniProtKB-SubCell"/>
</dbReference>
<evidence type="ECO:0000256" key="10">
    <source>
        <dbReference type="ARBA" id="ARBA00022833"/>
    </source>
</evidence>
<dbReference type="InterPro" id="IPR001841">
    <property type="entry name" value="Znf_RING"/>
</dbReference>
<comment type="similarity">
    <text evidence="13">Belongs to the RING-type zinc finger family. ATL subfamily.</text>
</comment>
<keyword evidence="6 15" id="KW-0812">Transmembrane</keyword>
<dbReference type="EC" id="2.3.2.27" evidence="4"/>
<dbReference type="InterPro" id="IPR013083">
    <property type="entry name" value="Znf_RING/FYVE/PHD"/>
</dbReference>
<keyword evidence="12 15" id="KW-0472">Membrane</keyword>
<protein>
    <recommendedName>
        <fullName evidence="4">RING-type E3 ubiquitin transferase</fullName>
        <ecNumber evidence="4">2.3.2.27</ecNumber>
    </recommendedName>
</protein>
<dbReference type="PANTHER" id="PTHR46719">
    <property type="entry name" value="TRANSCRIPTION FACTOR C2H2 FAMILY-RELATED"/>
    <property type="match status" value="1"/>
</dbReference>
<dbReference type="GO" id="GO:0061630">
    <property type="term" value="F:ubiquitin protein ligase activity"/>
    <property type="evidence" value="ECO:0007669"/>
    <property type="project" value="UniProtKB-EC"/>
</dbReference>
<name>A0A7N2MXA3_QUELO</name>
<reference evidence="17" key="2">
    <citation type="submission" date="2021-01" db="UniProtKB">
        <authorList>
            <consortium name="EnsemblPlants"/>
        </authorList>
    </citation>
    <scope>IDENTIFICATION</scope>
</reference>
<dbReference type="OMA" id="FFMITIC"/>
<dbReference type="AlphaFoldDB" id="A0A7N2MXA3"/>
<dbReference type="GO" id="GO:0008270">
    <property type="term" value="F:zinc ion binding"/>
    <property type="evidence" value="ECO:0007669"/>
    <property type="project" value="UniProtKB-KW"/>
</dbReference>
<organism evidence="17 18">
    <name type="scientific">Quercus lobata</name>
    <name type="common">Valley oak</name>
    <dbReference type="NCBI Taxonomy" id="97700"/>
    <lineage>
        <taxon>Eukaryota</taxon>
        <taxon>Viridiplantae</taxon>
        <taxon>Streptophyta</taxon>
        <taxon>Embryophyta</taxon>
        <taxon>Tracheophyta</taxon>
        <taxon>Spermatophyta</taxon>
        <taxon>Magnoliopsida</taxon>
        <taxon>eudicotyledons</taxon>
        <taxon>Gunneridae</taxon>
        <taxon>Pentapetalae</taxon>
        <taxon>rosids</taxon>
        <taxon>fabids</taxon>
        <taxon>Fagales</taxon>
        <taxon>Fagaceae</taxon>
        <taxon>Quercus</taxon>
    </lineage>
</organism>
<comment type="subcellular location">
    <subcellularLocation>
        <location evidence="2">Membrane</location>
        <topology evidence="2">Single-pass membrane protein</topology>
    </subcellularLocation>
</comment>
<evidence type="ECO:0000256" key="14">
    <source>
        <dbReference type="PROSITE-ProRule" id="PRU00175"/>
    </source>
</evidence>
<accession>A0A7N2MXA3</accession>
<keyword evidence="7" id="KW-0479">Metal-binding</keyword>
<evidence type="ECO:0000256" key="2">
    <source>
        <dbReference type="ARBA" id="ARBA00004167"/>
    </source>
</evidence>
<evidence type="ECO:0000256" key="12">
    <source>
        <dbReference type="ARBA" id="ARBA00023136"/>
    </source>
</evidence>
<proteinExistence type="inferred from homology"/>
<evidence type="ECO:0000256" key="3">
    <source>
        <dbReference type="ARBA" id="ARBA00004906"/>
    </source>
</evidence>
<dbReference type="FunFam" id="3.30.40.10:FF:000187">
    <property type="entry name" value="E3 ubiquitin-protein ligase ATL6"/>
    <property type="match status" value="1"/>
</dbReference>
<keyword evidence="18" id="KW-1185">Reference proteome</keyword>
<dbReference type="Pfam" id="PF13639">
    <property type="entry name" value="zf-RING_2"/>
    <property type="match status" value="1"/>
</dbReference>
<evidence type="ECO:0000256" key="1">
    <source>
        <dbReference type="ARBA" id="ARBA00000900"/>
    </source>
</evidence>